<evidence type="ECO:0000313" key="20">
    <source>
        <dbReference type="Proteomes" id="UP000316079"/>
    </source>
</evidence>
<dbReference type="SUPFAM" id="SSF103473">
    <property type="entry name" value="MFS general substrate transporter"/>
    <property type="match status" value="1"/>
</dbReference>
<dbReference type="InterPro" id="IPR020846">
    <property type="entry name" value="MFS_dom"/>
</dbReference>
<dbReference type="InterPro" id="IPR003663">
    <property type="entry name" value="Sugar/inositol_transpt"/>
</dbReference>
<dbReference type="EMBL" id="SRMA01025337">
    <property type="protein sequence ID" value="TRY95841.1"/>
    <property type="molecule type" value="Genomic_DNA"/>
</dbReference>
<evidence type="ECO:0000313" key="19">
    <source>
        <dbReference type="EMBL" id="TRY95841.1"/>
    </source>
</evidence>
<feature type="transmembrane region" description="Helical" evidence="17">
    <location>
        <begin position="383"/>
        <end position="409"/>
    </location>
</feature>
<dbReference type="PROSITE" id="PS50850">
    <property type="entry name" value="MFS"/>
    <property type="match status" value="1"/>
</dbReference>
<feature type="transmembrane region" description="Helical" evidence="17">
    <location>
        <begin position="80"/>
        <end position="102"/>
    </location>
</feature>
<evidence type="ECO:0000256" key="9">
    <source>
        <dbReference type="ARBA" id="ARBA00023136"/>
    </source>
</evidence>
<dbReference type="CDD" id="cd17433">
    <property type="entry name" value="MFS_GLUT8_Class3"/>
    <property type="match status" value="1"/>
</dbReference>
<dbReference type="NCBIfam" id="TIGR00879">
    <property type="entry name" value="SP"/>
    <property type="match status" value="1"/>
</dbReference>
<reference evidence="19 20" key="1">
    <citation type="journal article" date="2019" name="Sci. Data">
        <title>Hybrid genome assembly and annotation of Danionella translucida.</title>
        <authorList>
            <person name="Kadobianskyi M."/>
            <person name="Schulze L."/>
            <person name="Schuelke M."/>
            <person name="Judkewitz B."/>
        </authorList>
    </citation>
    <scope>NUCLEOTIDE SEQUENCE [LARGE SCALE GENOMIC DNA]</scope>
    <source>
        <strain evidence="19 20">Bolton</strain>
    </source>
</reference>
<protein>
    <recommendedName>
        <fullName evidence="13">Solute carrier family 2, facilitated glucose transporter member 8</fullName>
    </recommendedName>
    <alternativeName>
        <fullName evidence="14">Glucose transporter type 8</fullName>
    </alternativeName>
    <alternativeName>
        <fullName evidence="15">Glucose transporter type X1</fullName>
    </alternativeName>
</protein>
<evidence type="ECO:0000256" key="11">
    <source>
        <dbReference type="ARBA" id="ARBA00052140"/>
    </source>
</evidence>
<feature type="transmembrane region" description="Helical" evidence="17">
    <location>
        <begin position="166"/>
        <end position="184"/>
    </location>
</feature>
<feature type="region of interest" description="Disordered" evidence="16">
    <location>
        <begin position="665"/>
        <end position="689"/>
    </location>
</feature>
<keyword evidence="20" id="KW-1185">Reference proteome</keyword>
<proteinExistence type="inferred from homology"/>
<feature type="transmembrane region" description="Helical" evidence="17">
    <location>
        <begin position="135"/>
        <end position="154"/>
    </location>
</feature>
<accession>A0A553R0Z3</accession>
<evidence type="ECO:0000259" key="18">
    <source>
        <dbReference type="PROSITE" id="PS50850"/>
    </source>
</evidence>
<evidence type="ECO:0000256" key="2">
    <source>
        <dbReference type="ARBA" id="ARBA00000618"/>
    </source>
</evidence>
<feature type="transmembrane region" description="Helical" evidence="17">
    <location>
        <begin position="109"/>
        <end position="129"/>
    </location>
</feature>
<dbReference type="PANTHER" id="PTHR48021">
    <property type="match status" value="1"/>
</dbReference>
<evidence type="ECO:0000256" key="3">
    <source>
        <dbReference type="ARBA" id="ARBA00001787"/>
    </source>
</evidence>
<feature type="transmembrane region" description="Helical" evidence="17">
    <location>
        <begin position="453"/>
        <end position="472"/>
    </location>
</feature>
<dbReference type="PROSITE" id="PS00213">
    <property type="entry name" value="LIPOCALIN"/>
    <property type="match status" value="1"/>
</dbReference>
<evidence type="ECO:0000256" key="4">
    <source>
        <dbReference type="ARBA" id="ARBA00004651"/>
    </source>
</evidence>
<comment type="function">
    <text evidence="12">Insulin-regulated facilitative hexose transporter that mediates the transport of glucose and fructose. Facilitates hepatic influx of dietary trehalose, which in turn inhibits glucose and fructose influx triggering a starvation signal and hepatic autophagy through activation of AMPK and ULK1. Also able to mediate the transport of dehydroascorbate.</text>
</comment>
<dbReference type="InterPro" id="IPR005828">
    <property type="entry name" value="MFS_sugar_transport-like"/>
</dbReference>
<dbReference type="GO" id="GO:0005886">
    <property type="term" value="C:plasma membrane"/>
    <property type="evidence" value="ECO:0007669"/>
    <property type="project" value="UniProtKB-SubCell"/>
</dbReference>
<gene>
    <name evidence="19" type="ORF">DNTS_021379</name>
</gene>
<evidence type="ECO:0000256" key="17">
    <source>
        <dbReference type="SAM" id="Phobius"/>
    </source>
</evidence>
<dbReference type="Gene3D" id="2.40.128.20">
    <property type="match status" value="1"/>
</dbReference>
<keyword evidence="8 17" id="KW-1133">Transmembrane helix</keyword>
<name>A0A553R0Z3_9TELE</name>
<evidence type="ECO:0000256" key="10">
    <source>
        <dbReference type="ARBA" id="ARBA00023180"/>
    </source>
</evidence>
<feature type="transmembrane region" description="Helical" evidence="17">
    <location>
        <begin position="190"/>
        <end position="211"/>
    </location>
</feature>
<evidence type="ECO:0000256" key="15">
    <source>
        <dbReference type="ARBA" id="ARBA00080242"/>
    </source>
</evidence>
<keyword evidence="7 17" id="KW-0812">Transmembrane</keyword>
<feature type="transmembrane region" description="Helical" evidence="17">
    <location>
        <begin position="421"/>
        <end position="441"/>
    </location>
</feature>
<comment type="catalytic activity">
    <reaction evidence="3">
        <text>L-dehydroascorbate(out) = L-dehydroascorbate(in)</text>
        <dbReference type="Rhea" id="RHEA:60380"/>
        <dbReference type="ChEBI" id="CHEBI:58539"/>
    </reaction>
</comment>
<feature type="domain" description="Major facilitator superfamily (MFS) profile" evidence="18">
    <location>
        <begin position="36"/>
        <end position="476"/>
    </location>
</feature>
<dbReference type="AlphaFoldDB" id="A0A553R0Z3"/>
<evidence type="ECO:0000256" key="1">
    <source>
        <dbReference type="ARBA" id="ARBA00000590"/>
    </source>
</evidence>
<keyword evidence="6" id="KW-1003">Cell membrane</keyword>
<keyword evidence="9 17" id="KW-0472">Membrane</keyword>
<dbReference type="InterPro" id="IPR005829">
    <property type="entry name" value="Sugar_transporter_CS"/>
</dbReference>
<keyword evidence="10" id="KW-0325">Glycoprotein</keyword>
<evidence type="ECO:0000256" key="14">
    <source>
        <dbReference type="ARBA" id="ARBA00077395"/>
    </source>
</evidence>
<dbReference type="Pfam" id="PF00083">
    <property type="entry name" value="Sugar_tr"/>
    <property type="match status" value="1"/>
</dbReference>
<dbReference type="SUPFAM" id="SSF50814">
    <property type="entry name" value="Lipocalins"/>
    <property type="match status" value="1"/>
</dbReference>
<evidence type="ECO:0000256" key="7">
    <source>
        <dbReference type="ARBA" id="ARBA00022692"/>
    </source>
</evidence>
<dbReference type="Gene3D" id="1.20.1250.20">
    <property type="entry name" value="MFS general substrate transporter like domains"/>
    <property type="match status" value="1"/>
</dbReference>
<feature type="transmembrane region" description="Helical" evidence="17">
    <location>
        <begin position="309"/>
        <end position="329"/>
    </location>
</feature>
<dbReference type="InterPro" id="IPR000566">
    <property type="entry name" value="Lipocln_cytosolic_FA-bd_dom"/>
</dbReference>
<feature type="region of interest" description="Disordered" evidence="16">
    <location>
        <begin position="1"/>
        <end position="24"/>
    </location>
</feature>
<evidence type="ECO:0000256" key="5">
    <source>
        <dbReference type="ARBA" id="ARBA00007004"/>
    </source>
</evidence>
<dbReference type="InterPro" id="IPR036259">
    <property type="entry name" value="MFS_trans_sf"/>
</dbReference>
<comment type="subcellular location">
    <subcellularLocation>
        <location evidence="4">Cell membrane</location>
        <topology evidence="4">Multi-pass membrane protein</topology>
    </subcellularLocation>
</comment>
<dbReference type="FunFam" id="1.20.1250.20:FF:000055">
    <property type="entry name" value="Facilitated trehalose transporter Tret1-2 homolog"/>
    <property type="match status" value="1"/>
</dbReference>
<feature type="transmembrane region" description="Helical" evidence="17">
    <location>
        <begin position="273"/>
        <end position="294"/>
    </location>
</feature>
<feature type="transmembrane region" description="Helical" evidence="17">
    <location>
        <begin position="336"/>
        <end position="356"/>
    </location>
</feature>
<dbReference type="Pfam" id="PF00061">
    <property type="entry name" value="Lipocalin"/>
    <property type="match status" value="1"/>
</dbReference>
<comment type="similarity">
    <text evidence="5">Belongs to the major facilitator superfamily. Sugar transporter (TC 2.A.1.1) family. Glucose transporter subfamily.</text>
</comment>
<dbReference type="InterPro" id="IPR050549">
    <property type="entry name" value="MFS_Trehalose_Transporter"/>
</dbReference>
<comment type="catalytic activity">
    <reaction evidence="1">
        <text>D-fructose(out) = D-fructose(in)</text>
        <dbReference type="Rhea" id="RHEA:60372"/>
        <dbReference type="ChEBI" id="CHEBI:37721"/>
    </reaction>
</comment>
<evidence type="ECO:0000256" key="16">
    <source>
        <dbReference type="SAM" id="MobiDB-lite"/>
    </source>
</evidence>
<dbReference type="OrthoDB" id="6612291at2759"/>
<dbReference type="STRING" id="623744.A0A553R0Z3"/>
<evidence type="ECO:0000256" key="13">
    <source>
        <dbReference type="ARBA" id="ARBA00067382"/>
    </source>
</evidence>
<organism evidence="19 20">
    <name type="scientific">Danionella cerebrum</name>
    <dbReference type="NCBI Taxonomy" id="2873325"/>
    <lineage>
        <taxon>Eukaryota</taxon>
        <taxon>Metazoa</taxon>
        <taxon>Chordata</taxon>
        <taxon>Craniata</taxon>
        <taxon>Vertebrata</taxon>
        <taxon>Euteleostomi</taxon>
        <taxon>Actinopterygii</taxon>
        <taxon>Neopterygii</taxon>
        <taxon>Teleostei</taxon>
        <taxon>Ostariophysi</taxon>
        <taxon>Cypriniformes</taxon>
        <taxon>Danionidae</taxon>
        <taxon>Danioninae</taxon>
        <taxon>Danionella</taxon>
    </lineage>
</organism>
<evidence type="ECO:0000256" key="12">
    <source>
        <dbReference type="ARBA" id="ARBA00059062"/>
    </source>
</evidence>
<comment type="catalytic activity">
    <reaction evidence="11">
        <text>alpha,alpha-trehalose(in) = alpha,alpha-trehalose(out)</text>
        <dbReference type="Rhea" id="RHEA:17629"/>
        <dbReference type="ChEBI" id="CHEBI:16551"/>
    </reaction>
</comment>
<sequence>MMNEYEESRPLLVNDEQTEDERSEQDLYLDKVKNGKLYMATFAAVLGPLSFGFVLGYSSPAIPELCRIQDPGLQLSQEEASWFGAVVTIGAALGGLLGGWVVDKTGRKLSIMFCAIPFIFGFTVIIAAQNHWMLYVGRVLTGLASGVTSLALYISEMAHERVRGTLGSCVQLMVVTGIMGAYITGLFLDWRWLAITSSIPPTLMLVSMCFMPETPRFLLSQGKRREAEEALRFLRGPDAPVEWECAGIEETYKNEEQSFRLADLRDPGVYKPLAIGVMMMLFQQFTGINAIMFYAETIFEQAHFKSSDVATVIVAATQVIFTAVAALIMDKAGRKLLLIFSGVTMCVSEAVFGVYFKLTVMKHTNSSLTTAQDLLTNQLPGDLAWLAVGSMGVFIAGFAIGWGPTPWLVMSEIFPTRVRGLGSALCVLTNWTCAFIVTKTFQNLMDAITSAGTFWMFSGLCALNVLFTVLFVPETKGKSLEEIQARFKGTYQTLLLCTSLAGTRGLMVQSPIEPQPNFDLEKFSGEWYRLALADESPLTAILRVHLKVSKGFLQPDPTGNVNLTMWTMRPYGCGISVYSYEKTDVPGEFIYFSKRHQMTKDVTIVETNYTDYSLVLKYKNMNKEYTQVALYGRSSTPRPDLIEKFRSFSLSLGFSEEAIITPNDIDPCPTLDSRKTTENREDKPTLINN</sequence>
<dbReference type="GO" id="GO:1904659">
    <property type="term" value="P:D-glucose transmembrane transport"/>
    <property type="evidence" value="ECO:0007669"/>
    <property type="project" value="TreeGrafter"/>
</dbReference>
<comment type="caution">
    <text evidence="19">The sequence shown here is derived from an EMBL/GenBank/DDBJ whole genome shotgun (WGS) entry which is preliminary data.</text>
</comment>
<comment type="catalytic activity">
    <reaction evidence="2">
        <text>D-glucose(out) = D-glucose(in)</text>
        <dbReference type="Rhea" id="RHEA:60376"/>
        <dbReference type="ChEBI" id="CHEBI:4167"/>
    </reaction>
</comment>
<evidence type="ECO:0000256" key="6">
    <source>
        <dbReference type="ARBA" id="ARBA00022475"/>
    </source>
</evidence>
<dbReference type="PRINTS" id="PR00171">
    <property type="entry name" value="SUGRTRNSPORT"/>
</dbReference>
<dbReference type="InterPro" id="IPR022272">
    <property type="entry name" value="Lipocalin_CS"/>
</dbReference>
<dbReference type="PROSITE" id="PS00216">
    <property type="entry name" value="SUGAR_TRANSPORT_1"/>
    <property type="match status" value="1"/>
</dbReference>
<dbReference type="GO" id="GO:0033300">
    <property type="term" value="F:dehydroascorbic acid transmembrane transporter activity"/>
    <property type="evidence" value="ECO:0007669"/>
    <property type="project" value="UniProtKB-ARBA"/>
</dbReference>
<dbReference type="InterPro" id="IPR012674">
    <property type="entry name" value="Calycin"/>
</dbReference>
<dbReference type="PANTHER" id="PTHR48021:SF18">
    <property type="entry name" value="SOLUTE CARRIER FAMILY 2, FACILITATED GLUCOSE TRANSPORTER MEMBER 8"/>
    <property type="match status" value="1"/>
</dbReference>
<dbReference type="Proteomes" id="UP000316079">
    <property type="component" value="Unassembled WGS sequence"/>
</dbReference>
<evidence type="ECO:0000256" key="8">
    <source>
        <dbReference type="ARBA" id="ARBA00022989"/>
    </source>
</evidence>
<feature type="transmembrane region" description="Helical" evidence="17">
    <location>
        <begin position="37"/>
        <end position="60"/>
    </location>
</feature>
<feature type="compositionally biased region" description="Basic and acidic residues" evidence="16">
    <location>
        <begin position="672"/>
        <end position="689"/>
    </location>
</feature>